<evidence type="ECO:0000256" key="1">
    <source>
        <dbReference type="SAM" id="Phobius"/>
    </source>
</evidence>
<accession>A0A224YAP4</accession>
<dbReference type="AlphaFoldDB" id="A0A224YAP4"/>
<reference evidence="2" key="1">
    <citation type="journal article" date="2017" name="Parasit. Vectors">
        <title>Sialotranscriptomics of Rhipicephalus zambeziensis reveals intricate expression profiles of secretory proteins and suggests tight temporal transcriptional regulation during blood-feeding.</title>
        <authorList>
            <person name="de Castro M.H."/>
            <person name="de Klerk D."/>
            <person name="Pienaar R."/>
            <person name="Rees D.J.G."/>
            <person name="Mans B.J."/>
        </authorList>
    </citation>
    <scope>NUCLEOTIDE SEQUENCE</scope>
    <source>
        <tissue evidence="2">Salivary glands</tissue>
    </source>
</reference>
<dbReference type="EMBL" id="GFPF01003600">
    <property type="protein sequence ID" value="MAA14746.1"/>
    <property type="molecule type" value="Transcribed_RNA"/>
</dbReference>
<feature type="transmembrane region" description="Helical" evidence="1">
    <location>
        <begin position="20"/>
        <end position="38"/>
    </location>
</feature>
<protein>
    <submittedName>
        <fullName evidence="2">Uncharacterized protein</fullName>
    </submittedName>
</protein>
<organism evidence="2">
    <name type="scientific">Rhipicephalus zambeziensis</name>
    <dbReference type="NCBI Taxonomy" id="60191"/>
    <lineage>
        <taxon>Eukaryota</taxon>
        <taxon>Metazoa</taxon>
        <taxon>Ecdysozoa</taxon>
        <taxon>Arthropoda</taxon>
        <taxon>Chelicerata</taxon>
        <taxon>Arachnida</taxon>
        <taxon>Acari</taxon>
        <taxon>Parasitiformes</taxon>
        <taxon>Ixodida</taxon>
        <taxon>Ixodoidea</taxon>
        <taxon>Ixodidae</taxon>
        <taxon>Rhipicephalinae</taxon>
        <taxon>Rhipicephalus</taxon>
        <taxon>Rhipicephalus</taxon>
    </lineage>
</organism>
<name>A0A224YAP4_9ACAR</name>
<keyword evidence="1" id="KW-0812">Transmembrane</keyword>
<sequence length="113" mass="13145">MYDVRLVSRYVPWSLPSTNSILLLVPLWSSVVMWTRLLSIRCYYPRNCELRTSWTWGRWSRKTVLRYSTWVAHTSGSVSVQLIISCGCLQEAHGLQKNLLRKHACCVKGDENK</sequence>
<evidence type="ECO:0000313" key="2">
    <source>
        <dbReference type="EMBL" id="MAA14746.1"/>
    </source>
</evidence>
<keyword evidence="1" id="KW-0472">Membrane</keyword>
<keyword evidence="1" id="KW-1133">Transmembrane helix</keyword>
<proteinExistence type="predicted"/>